<feature type="chain" id="PRO_5047018908" evidence="7">
    <location>
        <begin position="20"/>
        <end position="46"/>
    </location>
</feature>
<keyword evidence="9" id="KW-1185">Reference proteome</keyword>
<accession>A0ABT2YWM9</accession>
<protein>
    <submittedName>
        <fullName evidence="8">Entericidin A/B family lipoprotein</fullName>
    </submittedName>
</protein>
<evidence type="ECO:0000256" key="5">
    <source>
        <dbReference type="ARBA" id="ARBA00023139"/>
    </source>
</evidence>
<dbReference type="RefSeq" id="WP_263719657.1">
    <property type="nucleotide sequence ID" value="NZ_JAOWLA010000001.1"/>
</dbReference>
<keyword evidence="5" id="KW-0564">Palmitate</keyword>
<keyword evidence="3 7" id="KW-0732">Signal</keyword>
<evidence type="ECO:0000313" key="8">
    <source>
        <dbReference type="EMBL" id="MCV2863240.1"/>
    </source>
</evidence>
<proteinExistence type="inferred from homology"/>
<evidence type="ECO:0000256" key="2">
    <source>
        <dbReference type="ARBA" id="ARBA00022475"/>
    </source>
</evidence>
<sequence length="46" mass="4853">MTRKTFTALAALSMMVLSACETVKGAGRDMQIAGEAVEGTARDAQY</sequence>
<name>A0ABT2YWM9_9RHOB</name>
<evidence type="ECO:0000256" key="7">
    <source>
        <dbReference type="SAM" id="SignalP"/>
    </source>
</evidence>
<evidence type="ECO:0000313" key="9">
    <source>
        <dbReference type="Proteomes" id="UP001652503"/>
    </source>
</evidence>
<comment type="caution">
    <text evidence="8">The sequence shown here is derived from an EMBL/GenBank/DDBJ whole genome shotgun (WGS) entry which is preliminary data.</text>
</comment>
<dbReference type="Proteomes" id="UP001652503">
    <property type="component" value="Unassembled WGS sequence"/>
</dbReference>
<keyword evidence="4" id="KW-0472">Membrane</keyword>
<keyword evidence="6 8" id="KW-0449">Lipoprotein</keyword>
<evidence type="ECO:0000256" key="1">
    <source>
        <dbReference type="ARBA" id="ARBA00010296"/>
    </source>
</evidence>
<evidence type="ECO:0000256" key="4">
    <source>
        <dbReference type="ARBA" id="ARBA00023136"/>
    </source>
</evidence>
<dbReference type="Pfam" id="PF08085">
    <property type="entry name" value="Entericidin"/>
    <property type="match status" value="1"/>
</dbReference>
<feature type="signal peptide" evidence="7">
    <location>
        <begin position="1"/>
        <end position="19"/>
    </location>
</feature>
<dbReference type="PROSITE" id="PS51257">
    <property type="entry name" value="PROKAR_LIPOPROTEIN"/>
    <property type="match status" value="1"/>
</dbReference>
<organism evidence="8 9">
    <name type="scientific">Albidovulum sediminicola</name>
    <dbReference type="NCBI Taxonomy" id="2984331"/>
    <lineage>
        <taxon>Bacteria</taxon>
        <taxon>Pseudomonadati</taxon>
        <taxon>Pseudomonadota</taxon>
        <taxon>Alphaproteobacteria</taxon>
        <taxon>Rhodobacterales</taxon>
        <taxon>Paracoccaceae</taxon>
        <taxon>Albidovulum</taxon>
    </lineage>
</organism>
<comment type="similarity">
    <text evidence="1">Belongs to the EcnA/EcnB lipoprotein family.</text>
</comment>
<evidence type="ECO:0000256" key="6">
    <source>
        <dbReference type="ARBA" id="ARBA00023288"/>
    </source>
</evidence>
<dbReference type="EMBL" id="JAOWLA010000001">
    <property type="protein sequence ID" value="MCV2863240.1"/>
    <property type="molecule type" value="Genomic_DNA"/>
</dbReference>
<keyword evidence="2" id="KW-1003">Cell membrane</keyword>
<dbReference type="InterPro" id="IPR012556">
    <property type="entry name" value="Entericidin"/>
</dbReference>
<gene>
    <name evidence="8" type="ORF">OE647_00645</name>
</gene>
<reference evidence="8 9" key="1">
    <citation type="submission" date="2022-10" db="EMBL/GenBank/DDBJ databases">
        <title>Defluviimonas sp. nov., isolated from ocean surface water.</title>
        <authorList>
            <person name="He W."/>
            <person name="Wang L."/>
            <person name="Zhang D.-F."/>
        </authorList>
    </citation>
    <scope>NUCLEOTIDE SEQUENCE [LARGE SCALE GENOMIC DNA]</scope>
    <source>
        <strain evidence="8 9">WL0075</strain>
    </source>
</reference>
<evidence type="ECO:0000256" key="3">
    <source>
        <dbReference type="ARBA" id="ARBA00022729"/>
    </source>
</evidence>